<evidence type="ECO:0000313" key="3">
    <source>
        <dbReference type="Proteomes" id="UP001156389"/>
    </source>
</evidence>
<gene>
    <name evidence="2" type="ORF">LHJ74_32300</name>
</gene>
<accession>A0ABT2K2Y7</accession>
<proteinExistence type="predicted"/>
<protein>
    <submittedName>
        <fullName evidence="2">Uncharacterized protein</fullName>
    </submittedName>
</protein>
<name>A0ABT2K2Y7_9ACTN</name>
<keyword evidence="3" id="KW-1185">Reference proteome</keyword>
<dbReference type="EMBL" id="JAJAGO010000022">
    <property type="protein sequence ID" value="MCT2594538.1"/>
    <property type="molecule type" value="Genomic_DNA"/>
</dbReference>
<evidence type="ECO:0000313" key="2">
    <source>
        <dbReference type="EMBL" id="MCT2594538.1"/>
    </source>
</evidence>
<comment type="caution">
    <text evidence="2">The sequence shown here is derived from an EMBL/GenBank/DDBJ whole genome shotgun (WGS) entry which is preliminary data.</text>
</comment>
<dbReference type="RefSeq" id="WP_260221881.1">
    <property type="nucleotide sequence ID" value="NZ_JAJAGO010000022.1"/>
</dbReference>
<organism evidence="2 3">
    <name type="scientific">Streptomyces gossypii</name>
    <dbReference type="NCBI Taxonomy" id="2883101"/>
    <lineage>
        <taxon>Bacteria</taxon>
        <taxon>Bacillati</taxon>
        <taxon>Actinomycetota</taxon>
        <taxon>Actinomycetes</taxon>
        <taxon>Kitasatosporales</taxon>
        <taxon>Streptomycetaceae</taxon>
        <taxon>Streptomyces</taxon>
    </lineage>
</organism>
<evidence type="ECO:0000256" key="1">
    <source>
        <dbReference type="SAM" id="MobiDB-lite"/>
    </source>
</evidence>
<dbReference type="Proteomes" id="UP001156389">
    <property type="component" value="Unassembled WGS sequence"/>
</dbReference>
<sequence length="305" mass="32506">MAHTRNRKRRAYRRLRREAPSTVAVLAEPGDFATMSSRYRSFTFDDHEAYLRQTEVLLRSLTDQGVHTRVACFDAADYALYCEEEQLDPDTAASRTRYTAEVAAAGFTVPYGGETIGRLVPLLLGAREPALTWEEVTALIACAEPGDAGTPESPADPQEYGEAVFRRAVEALGFLLEAAGPGVHHLVCSVSAPDAPLSAALRAERLPEGGLSLRDPEPLLLCGVLAAGMATDSPGGVVVRTCPHEGGSETVRGWRLRGGWLSPLSEAEVFSAYCTDAETGEPVPPEAGVRYRPGIALPPASGGSA</sequence>
<reference evidence="2 3" key="1">
    <citation type="submission" date="2021-10" db="EMBL/GenBank/DDBJ databases">
        <title>Streptomyces gossypii sp. nov., isolated from soil collected from cotton field.</title>
        <authorList>
            <person name="Ge X."/>
            <person name="Chen X."/>
            <person name="Liu W."/>
        </authorList>
    </citation>
    <scope>NUCLEOTIDE SEQUENCE [LARGE SCALE GENOMIC DNA]</scope>
    <source>
        <strain evidence="2 3">N2-109</strain>
    </source>
</reference>
<feature type="region of interest" description="Disordered" evidence="1">
    <location>
        <begin position="284"/>
        <end position="305"/>
    </location>
</feature>